<keyword evidence="1" id="KW-0812">Transmembrane</keyword>
<dbReference type="Proteomes" id="UP000190648">
    <property type="component" value="Unassembled WGS sequence"/>
</dbReference>
<evidence type="ECO:0000313" key="3">
    <source>
        <dbReference type="Proteomes" id="UP000190648"/>
    </source>
</evidence>
<keyword evidence="1" id="KW-0472">Membrane</keyword>
<reference evidence="2 3" key="1">
    <citation type="submission" date="2016-02" db="EMBL/GenBank/DDBJ databases">
        <title>Band-tailed pigeon sequencing and assembly.</title>
        <authorList>
            <person name="Soares A.E."/>
            <person name="Novak B.J."/>
            <person name="Rice E.S."/>
            <person name="O'Connell B."/>
            <person name="Chang D."/>
            <person name="Weber S."/>
            <person name="Shapiro B."/>
        </authorList>
    </citation>
    <scope>NUCLEOTIDE SEQUENCE [LARGE SCALE GENOMIC DNA]</scope>
    <source>
        <strain evidence="2">BTP2013</strain>
        <tissue evidence="2">Blood</tissue>
    </source>
</reference>
<proteinExistence type="predicted"/>
<dbReference type="AlphaFoldDB" id="A0A1V4KYV3"/>
<sequence length="147" mass="16823">MQKSTGNCSAPDETAIVPWGRHKNPKAKICSPLGFLFVKIFLLYYISSTAEIQQKIFRCPSVYKPLQCNSQHYRSTLLHLELVSYFEKNWTTNTSFLMYLIIKRLIMIPTVHRNSVQIKLVLHHVKQSTVSEETYGGPAYGLGNLLC</sequence>
<keyword evidence="1" id="KW-1133">Transmembrane helix</keyword>
<feature type="transmembrane region" description="Helical" evidence="1">
    <location>
        <begin position="29"/>
        <end position="47"/>
    </location>
</feature>
<dbReference type="EMBL" id="LSYS01001150">
    <property type="protein sequence ID" value="OPJ89659.1"/>
    <property type="molecule type" value="Genomic_DNA"/>
</dbReference>
<evidence type="ECO:0000313" key="2">
    <source>
        <dbReference type="EMBL" id="OPJ89659.1"/>
    </source>
</evidence>
<organism evidence="2 3">
    <name type="scientific">Patagioenas fasciata monilis</name>
    <dbReference type="NCBI Taxonomy" id="372326"/>
    <lineage>
        <taxon>Eukaryota</taxon>
        <taxon>Metazoa</taxon>
        <taxon>Chordata</taxon>
        <taxon>Craniata</taxon>
        <taxon>Vertebrata</taxon>
        <taxon>Euteleostomi</taxon>
        <taxon>Archelosauria</taxon>
        <taxon>Archosauria</taxon>
        <taxon>Dinosauria</taxon>
        <taxon>Saurischia</taxon>
        <taxon>Theropoda</taxon>
        <taxon>Coelurosauria</taxon>
        <taxon>Aves</taxon>
        <taxon>Neognathae</taxon>
        <taxon>Neoaves</taxon>
        <taxon>Columbimorphae</taxon>
        <taxon>Columbiformes</taxon>
        <taxon>Columbidae</taxon>
        <taxon>Patagioenas</taxon>
    </lineage>
</organism>
<protein>
    <submittedName>
        <fullName evidence="2">Uncharacterized protein</fullName>
    </submittedName>
</protein>
<gene>
    <name evidence="2" type="ORF">AV530_003831</name>
</gene>
<accession>A0A1V4KYV3</accession>
<evidence type="ECO:0000256" key="1">
    <source>
        <dbReference type="SAM" id="Phobius"/>
    </source>
</evidence>
<comment type="caution">
    <text evidence="2">The sequence shown here is derived from an EMBL/GenBank/DDBJ whole genome shotgun (WGS) entry which is preliminary data.</text>
</comment>
<name>A0A1V4KYV3_PATFA</name>
<keyword evidence="3" id="KW-1185">Reference proteome</keyword>